<dbReference type="RefSeq" id="XP_052744927.1">
    <property type="nucleotide sequence ID" value="XM_052888967.1"/>
</dbReference>
<gene>
    <name evidence="2 3 4 5 6 7 8 9 10 11" type="primary">LOC112057283</name>
</gene>
<dbReference type="RefSeq" id="XP_052744936.1">
    <property type="nucleotide sequence ID" value="XM_052888976.1"/>
</dbReference>
<evidence type="ECO:0000313" key="7">
    <source>
        <dbReference type="RefSeq" id="XP_052744932.1"/>
    </source>
</evidence>
<name>A0ABM3M0X2_BICAN</name>
<dbReference type="RefSeq" id="XP_052744930.1">
    <property type="nucleotide sequence ID" value="XM_052888970.1"/>
</dbReference>
<dbReference type="RefSeq" id="XP_052744934.1">
    <property type="nucleotide sequence ID" value="XM_052888974.1"/>
</dbReference>
<reference evidence="2 3" key="1">
    <citation type="submission" date="2025-05" db="UniProtKB">
        <authorList>
            <consortium name="RefSeq"/>
        </authorList>
    </citation>
    <scope>IDENTIFICATION</scope>
</reference>
<dbReference type="InterPro" id="IPR008042">
    <property type="entry name" value="Retrotrans_Pao"/>
</dbReference>
<dbReference type="Proteomes" id="UP001652582">
    <property type="component" value="Chromosome 24"/>
</dbReference>
<evidence type="ECO:0000313" key="3">
    <source>
        <dbReference type="RefSeq" id="XP_052744928.1"/>
    </source>
</evidence>
<evidence type="ECO:0000313" key="4">
    <source>
        <dbReference type="RefSeq" id="XP_052744929.1"/>
    </source>
</evidence>
<dbReference type="GeneID" id="112057283"/>
<dbReference type="SUPFAM" id="SSF56672">
    <property type="entry name" value="DNA/RNA polymerases"/>
    <property type="match status" value="1"/>
</dbReference>
<evidence type="ECO:0000313" key="2">
    <source>
        <dbReference type="RefSeq" id="XP_052744927.1"/>
    </source>
</evidence>
<evidence type="ECO:0000313" key="10">
    <source>
        <dbReference type="RefSeq" id="XP_052744935.1"/>
    </source>
</evidence>
<evidence type="ECO:0000313" key="5">
    <source>
        <dbReference type="RefSeq" id="XP_052744930.1"/>
    </source>
</evidence>
<dbReference type="InterPro" id="IPR043502">
    <property type="entry name" value="DNA/RNA_pol_sf"/>
</dbReference>
<keyword evidence="1" id="KW-1185">Reference proteome</keyword>
<evidence type="ECO:0000313" key="11">
    <source>
        <dbReference type="RefSeq" id="XP_052744936.1"/>
    </source>
</evidence>
<evidence type="ECO:0000313" key="6">
    <source>
        <dbReference type="RefSeq" id="XP_052744931.1"/>
    </source>
</evidence>
<protein>
    <submittedName>
        <fullName evidence="2 3">Uncharacterized protein LOC112057283</fullName>
    </submittedName>
</protein>
<dbReference type="RefSeq" id="XP_052744932.1">
    <property type="nucleotide sequence ID" value="XM_052888972.1"/>
</dbReference>
<dbReference type="Gene3D" id="3.10.10.10">
    <property type="entry name" value="HIV Type 1 Reverse Transcriptase, subunit A, domain 1"/>
    <property type="match status" value="1"/>
</dbReference>
<evidence type="ECO:0000313" key="1">
    <source>
        <dbReference type="Proteomes" id="UP001652582"/>
    </source>
</evidence>
<proteinExistence type="predicted"/>
<dbReference type="PANTHER" id="PTHR47331:SF1">
    <property type="entry name" value="GAG-LIKE PROTEIN"/>
    <property type="match status" value="1"/>
</dbReference>
<dbReference type="InterPro" id="IPR043128">
    <property type="entry name" value="Rev_trsase/Diguanyl_cyclase"/>
</dbReference>
<dbReference type="RefSeq" id="XP_052744933.1">
    <property type="nucleotide sequence ID" value="XM_052888973.1"/>
</dbReference>
<evidence type="ECO:0000313" key="9">
    <source>
        <dbReference type="RefSeq" id="XP_052744934.1"/>
    </source>
</evidence>
<dbReference type="RefSeq" id="XP_052744928.1">
    <property type="nucleotide sequence ID" value="XM_052888968.1"/>
</dbReference>
<dbReference type="Gene3D" id="3.30.70.270">
    <property type="match status" value="1"/>
</dbReference>
<dbReference type="RefSeq" id="XP_052744935.1">
    <property type="nucleotide sequence ID" value="XM_052888975.1"/>
</dbReference>
<dbReference type="RefSeq" id="XP_052744931.1">
    <property type="nucleotide sequence ID" value="XM_052888971.1"/>
</dbReference>
<accession>A0ABM3M0X2</accession>
<sequence>MPNSFNCAMTRLKGIERKMNASEGFAERYRERINHLFQNEFAREVIDLSPSPRTWYLPHFGVDNPHKQKLRLVFDAAAKCHNLSLNDYLLTGPDLLVSLLGIMMRFREHKIGIMGDIKDMFLRIKILPEDQDALRFLWRDNPKKKLKICAMTSLIFGANCSPFIAQFIKNKNAQMFESSKPAAVSAIRLQHYMDDYIDSIENIETSQKLIEDITYIHKQGGFEIRNWASNCDNVLKVIPTEALGPSAIKPNIDQHSERTLGVMCLPTDIVSRGKVPTKREISRVIMSLFDEFEFLATFTIKGKIILQETWRSGIDWDEPLNNELYYKWTEWLKLLKCIDKMYLPRHYRAAARASEMENAVNDALNSASDYNAYSKLTLHVYTDASIKAMCAVAYWRWEENKIIRIAYNASKYKVAPVKQLLSVSRLEFQAVEARLAETIIKQHRKYFWSDSTNVLHWIKNSARNYKMFVTHRLGKIDELTRASEWRDIPTKLNVSIAATGEVVTYFLCCDADKWPAGSLCNSVNALKSQSRQQMTAIFRFCDHVTHISHRNDVILDRSLSRSLVGIYPSYNAVFTYR</sequence>
<dbReference type="PANTHER" id="PTHR47331">
    <property type="entry name" value="PHD-TYPE DOMAIN-CONTAINING PROTEIN"/>
    <property type="match status" value="1"/>
</dbReference>
<dbReference type="RefSeq" id="XP_052744929.1">
    <property type="nucleotide sequence ID" value="XM_052888969.1"/>
</dbReference>
<evidence type="ECO:0000313" key="8">
    <source>
        <dbReference type="RefSeq" id="XP_052744933.1"/>
    </source>
</evidence>
<organism evidence="1 6">
    <name type="scientific">Bicyclus anynana</name>
    <name type="common">Squinting bush brown butterfly</name>
    <dbReference type="NCBI Taxonomy" id="110368"/>
    <lineage>
        <taxon>Eukaryota</taxon>
        <taxon>Metazoa</taxon>
        <taxon>Ecdysozoa</taxon>
        <taxon>Arthropoda</taxon>
        <taxon>Hexapoda</taxon>
        <taxon>Insecta</taxon>
        <taxon>Pterygota</taxon>
        <taxon>Neoptera</taxon>
        <taxon>Endopterygota</taxon>
        <taxon>Lepidoptera</taxon>
        <taxon>Glossata</taxon>
        <taxon>Ditrysia</taxon>
        <taxon>Papilionoidea</taxon>
        <taxon>Nymphalidae</taxon>
        <taxon>Satyrinae</taxon>
        <taxon>Satyrini</taxon>
        <taxon>Mycalesina</taxon>
        <taxon>Bicyclus</taxon>
    </lineage>
</organism>
<dbReference type="Pfam" id="PF05380">
    <property type="entry name" value="Peptidase_A17"/>
    <property type="match status" value="1"/>
</dbReference>